<accession>A0ABQ3X2M2</accession>
<dbReference type="PANTHER" id="PTHR35794:SF2">
    <property type="entry name" value="CELL DIVISION PROTEIN DIVIVA"/>
    <property type="match status" value="1"/>
</dbReference>
<protein>
    <recommendedName>
        <fullName evidence="3">Cell division initiation protein</fullName>
    </recommendedName>
</protein>
<sequence>MNTDTEVMFSGGLDGVIVPAMPPTQRTTSMPAGAGETLVLPDGALQLLALAQRTADDHIAAVNRHAHQVRAEAQALAEQIHRDAHAYADEARAETDRMLAQTRAESDRMLTAARAEAERIVAEGNDHADQMKAQAEQRYQDAVGGLAKQREALQKQIEALASFDNDYRQRITVFLQSQLRALWAEEPRAVDPLDPAA</sequence>
<dbReference type="RefSeq" id="WP_203793702.1">
    <property type="nucleotide sequence ID" value="NZ_BAAAQE010000076.1"/>
</dbReference>
<name>A0ABQ3X2M2_9ACTN</name>
<evidence type="ECO:0000313" key="1">
    <source>
        <dbReference type="EMBL" id="GID52764.1"/>
    </source>
</evidence>
<evidence type="ECO:0000313" key="2">
    <source>
        <dbReference type="Proteomes" id="UP000612282"/>
    </source>
</evidence>
<reference evidence="1 2" key="1">
    <citation type="submission" date="2021-01" db="EMBL/GenBank/DDBJ databases">
        <title>Whole genome shotgun sequence of Actinoplanes couchii NBRC 106145.</title>
        <authorList>
            <person name="Komaki H."/>
            <person name="Tamura T."/>
        </authorList>
    </citation>
    <scope>NUCLEOTIDE SEQUENCE [LARGE SCALE GENOMIC DNA]</scope>
    <source>
        <strain evidence="1 2">NBRC 106145</strain>
    </source>
</reference>
<organism evidence="1 2">
    <name type="scientific">Actinoplanes couchii</name>
    <dbReference type="NCBI Taxonomy" id="403638"/>
    <lineage>
        <taxon>Bacteria</taxon>
        <taxon>Bacillati</taxon>
        <taxon>Actinomycetota</taxon>
        <taxon>Actinomycetes</taxon>
        <taxon>Micromonosporales</taxon>
        <taxon>Micromonosporaceae</taxon>
        <taxon>Actinoplanes</taxon>
    </lineage>
</organism>
<comment type="caution">
    <text evidence="1">The sequence shown here is derived from an EMBL/GenBank/DDBJ whole genome shotgun (WGS) entry which is preliminary data.</text>
</comment>
<dbReference type="Proteomes" id="UP000612282">
    <property type="component" value="Unassembled WGS sequence"/>
</dbReference>
<dbReference type="InterPro" id="IPR007793">
    <property type="entry name" value="DivIVA_fam"/>
</dbReference>
<gene>
    <name evidence="1" type="ORF">Aco03nite_011680</name>
</gene>
<dbReference type="PANTHER" id="PTHR35794">
    <property type="entry name" value="CELL DIVISION PROTEIN DIVIVA"/>
    <property type="match status" value="1"/>
</dbReference>
<evidence type="ECO:0008006" key="3">
    <source>
        <dbReference type="Google" id="ProtNLM"/>
    </source>
</evidence>
<proteinExistence type="predicted"/>
<keyword evidence="2" id="KW-1185">Reference proteome</keyword>
<dbReference type="EMBL" id="BOMG01000023">
    <property type="protein sequence ID" value="GID52764.1"/>
    <property type="molecule type" value="Genomic_DNA"/>
</dbReference>